<comment type="caution">
    <text evidence="1">The sequence shown here is derived from an EMBL/GenBank/DDBJ whole genome shotgun (WGS) entry which is preliminary data.</text>
</comment>
<dbReference type="SUPFAM" id="SSF53474">
    <property type="entry name" value="alpha/beta-Hydrolases"/>
    <property type="match status" value="1"/>
</dbReference>
<dbReference type="Proteomes" id="UP001237207">
    <property type="component" value="Unassembled WGS sequence"/>
</dbReference>
<dbReference type="EMBL" id="JAUSUC010000024">
    <property type="protein sequence ID" value="MDQ0215677.1"/>
    <property type="molecule type" value="Genomic_DNA"/>
</dbReference>
<organism evidence="1 2">
    <name type="scientific">Oikeobacillus pervagus</name>
    <dbReference type="NCBI Taxonomy" id="1325931"/>
    <lineage>
        <taxon>Bacteria</taxon>
        <taxon>Bacillati</taxon>
        <taxon>Bacillota</taxon>
        <taxon>Bacilli</taxon>
        <taxon>Bacillales</taxon>
        <taxon>Bacillaceae</taxon>
        <taxon>Oikeobacillus</taxon>
    </lineage>
</organism>
<evidence type="ECO:0008006" key="3">
    <source>
        <dbReference type="Google" id="ProtNLM"/>
    </source>
</evidence>
<dbReference type="RefSeq" id="WP_307257676.1">
    <property type="nucleotide sequence ID" value="NZ_JAUSUC010000024.1"/>
</dbReference>
<evidence type="ECO:0000313" key="2">
    <source>
        <dbReference type="Proteomes" id="UP001237207"/>
    </source>
</evidence>
<sequence length="245" mass="29425">MQQKIFQYDHEWCMVHYPAKPNGFAVMILGDRNHFVNESGSFWMENEGRKYWIEQLNEAGYLVFYSNLYGNHWGNTQACQLAINVFQFLKRTEIINSQVHIIAEGTGALLVKEMIDQIQHQIRSIVFISPCLSLALHNEQEKSRKFFYKKFIKELAMAFKIQEKDCEELIQEENFLLFYQTPISLYFIQCVELQAYKEQFELIQKINKERMDNRLPSKLEFIINNKKWDVVKKWESFFKKNEKYL</sequence>
<accession>A0AAJ1T2N0</accession>
<dbReference type="AlphaFoldDB" id="A0AAJ1T2N0"/>
<dbReference type="InterPro" id="IPR029058">
    <property type="entry name" value="AB_hydrolase_fold"/>
</dbReference>
<name>A0AAJ1T2N0_9BACI</name>
<gene>
    <name evidence="1" type="ORF">J2S13_002095</name>
</gene>
<evidence type="ECO:0000313" key="1">
    <source>
        <dbReference type="EMBL" id="MDQ0215677.1"/>
    </source>
</evidence>
<reference evidence="1" key="1">
    <citation type="submission" date="2023-07" db="EMBL/GenBank/DDBJ databases">
        <title>Genomic Encyclopedia of Type Strains, Phase IV (KMG-IV): sequencing the most valuable type-strain genomes for metagenomic binning, comparative biology and taxonomic classification.</title>
        <authorList>
            <person name="Goeker M."/>
        </authorList>
    </citation>
    <scope>NUCLEOTIDE SEQUENCE</scope>
    <source>
        <strain evidence="1">DSM 23947</strain>
    </source>
</reference>
<proteinExistence type="predicted"/>
<keyword evidence="2" id="KW-1185">Reference proteome</keyword>
<protein>
    <recommendedName>
        <fullName evidence="3">Hydrolase</fullName>
    </recommendedName>
</protein>
<dbReference type="Gene3D" id="3.40.50.1820">
    <property type="entry name" value="alpha/beta hydrolase"/>
    <property type="match status" value="1"/>
</dbReference>